<dbReference type="InterPro" id="IPR010730">
    <property type="entry name" value="HET"/>
</dbReference>
<reference evidence="3" key="1">
    <citation type="submission" date="2022-11" db="EMBL/GenBank/DDBJ databases">
        <title>Chromosomal genome sequence assembly and mating type (MAT) locus characterization of the leprose asexual lichenized fungus Lepraria neglecta (Nyl.) Erichsen.</title>
        <authorList>
            <person name="Allen J.L."/>
            <person name="Pfeffer B."/>
        </authorList>
    </citation>
    <scope>NUCLEOTIDE SEQUENCE</scope>
    <source>
        <strain evidence="3">Allen 5258</strain>
    </source>
</reference>
<accession>A0AAD9Z8A4</accession>
<sequence>MESKNAEIVEIPSDPAVDAELKNEHQSQAQSSASAQPARESQTDEIPSHGVTPFDSASLTEIDAWDGIEGQIALDSFLTGESERPLMELLARAEGINVNDLDQYSLRSSKWQAPTEEDGSQLSFIGAVDQVVDLQDRYDFSYTAETSGEHQEAASGGSTAVDVRSIKQMGVHNAESYVAPDEAFEYDELPSGGKRFRLLGPAPPDEQGNISSLELHTFDLDDAPPFYALSYVWHNQEKIVPMTCNGKRLMITNSLGLALEKSVPWSRGAYLWADGICINQDNISERSHQVTLMGDIYGRASKVLAHLGRNVSPESDSIDWSAVSLMTLLNRIWSNEPEHSMKPESEWTKILATNHDNASMWETLVAFWMNPWFTRCWIAQEAILAENVVLFFGKATCSLNAVTTFWDLTQRRDLPKIMKYSSLADMYAACRNISMVGSFKKLRDWHHKPSVTGETQESTRHAKEDSGAHEHTETQNRALSSASLLNLLAMSRSNGATDERDKIYALLALANDETARTITPDYSAENTIAKVYTDVAEKYIRQGFGTELLQYAGCDHLTTGLPSWVPDWSHQSRSAFSSMRFSCSRKSQSHITLGPDQGKLQIRGAIIDSFEYLGFPCRYYSLDSSQDRLYRKGPSDDLPPVETDMHMRQVVYATAKMLFQNFCPADRYPEGWSTALGRTLVADCTRSGERSDPAFMESFAAFENFNDQSLEMSVLKATIEPGSEEDNLLDQAWRYENAVQEVQKGRRICVTKGGYMGITTYDTEMGDLLVILEGFTIPFVLRRKGDHFVIVGDCYIHSIMDGELVCTPQDKFELGESQVEADSNGDRFCIRLPTDVFATFQTFTIV</sequence>
<dbReference type="EMBL" id="JASNWA010000007">
    <property type="protein sequence ID" value="KAK3173375.1"/>
    <property type="molecule type" value="Genomic_DNA"/>
</dbReference>
<dbReference type="Proteomes" id="UP001276659">
    <property type="component" value="Unassembled WGS sequence"/>
</dbReference>
<comment type="caution">
    <text evidence="3">The sequence shown here is derived from an EMBL/GenBank/DDBJ whole genome shotgun (WGS) entry which is preliminary data.</text>
</comment>
<feature type="region of interest" description="Disordered" evidence="1">
    <location>
        <begin position="449"/>
        <end position="476"/>
    </location>
</feature>
<proteinExistence type="predicted"/>
<evidence type="ECO:0000313" key="4">
    <source>
        <dbReference type="Proteomes" id="UP001276659"/>
    </source>
</evidence>
<dbReference type="PANTHER" id="PTHR24148:SF73">
    <property type="entry name" value="HET DOMAIN PROTEIN (AFU_ORTHOLOGUE AFUA_8G01020)"/>
    <property type="match status" value="1"/>
</dbReference>
<feature type="domain" description="Heterokaryon incompatibility" evidence="2">
    <location>
        <begin position="226"/>
        <end position="381"/>
    </location>
</feature>
<feature type="compositionally biased region" description="Low complexity" evidence="1">
    <location>
        <begin position="26"/>
        <end position="38"/>
    </location>
</feature>
<organism evidence="3 4">
    <name type="scientific">Lepraria neglecta</name>
    <dbReference type="NCBI Taxonomy" id="209136"/>
    <lineage>
        <taxon>Eukaryota</taxon>
        <taxon>Fungi</taxon>
        <taxon>Dikarya</taxon>
        <taxon>Ascomycota</taxon>
        <taxon>Pezizomycotina</taxon>
        <taxon>Lecanoromycetes</taxon>
        <taxon>OSLEUM clade</taxon>
        <taxon>Lecanoromycetidae</taxon>
        <taxon>Lecanorales</taxon>
        <taxon>Lecanorineae</taxon>
        <taxon>Stereocaulaceae</taxon>
        <taxon>Lepraria</taxon>
    </lineage>
</organism>
<gene>
    <name evidence="3" type="ORF">OEA41_006704</name>
</gene>
<evidence type="ECO:0000313" key="3">
    <source>
        <dbReference type="EMBL" id="KAK3173375.1"/>
    </source>
</evidence>
<protein>
    <recommendedName>
        <fullName evidence="2">Heterokaryon incompatibility domain-containing protein</fullName>
    </recommendedName>
</protein>
<feature type="region of interest" description="Disordered" evidence="1">
    <location>
        <begin position="1"/>
        <end position="55"/>
    </location>
</feature>
<dbReference type="PANTHER" id="PTHR24148">
    <property type="entry name" value="ANKYRIN REPEAT DOMAIN-CONTAINING PROTEIN 39 HOMOLOG-RELATED"/>
    <property type="match status" value="1"/>
</dbReference>
<dbReference type="Pfam" id="PF06985">
    <property type="entry name" value="HET"/>
    <property type="match status" value="1"/>
</dbReference>
<name>A0AAD9Z8A4_9LECA</name>
<dbReference type="InterPro" id="IPR052895">
    <property type="entry name" value="HetReg/Transcr_Mod"/>
</dbReference>
<evidence type="ECO:0000256" key="1">
    <source>
        <dbReference type="SAM" id="MobiDB-lite"/>
    </source>
</evidence>
<feature type="compositionally biased region" description="Basic and acidic residues" evidence="1">
    <location>
        <begin position="457"/>
        <end position="474"/>
    </location>
</feature>
<dbReference type="Pfam" id="PF26639">
    <property type="entry name" value="Het-6_barrel"/>
    <property type="match status" value="1"/>
</dbReference>
<evidence type="ECO:0000259" key="2">
    <source>
        <dbReference type="Pfam" id="PF06985"/>
    </source>
</evidence>
<dbReference type="AlphaFoldDB" id="A0AAD9Z8A4"/>
<keyword evidence="4" id="KW-1185">Reference proteome</keyword>